<evidence type="ECO:0000256" key="5">
    <source>
        <dbReference type="SAM" id="SignalP"/>
    </source>
</evidence>
<sequence length="92" mass="10405" precursor="true">MKTLISCVLLFCILATALAPLPTQPQFFKKVLKTLAEPNCKKYEGKKCDLNLNPVCGTNGRTYYNECALCVFIRDSTKKSDKMVKIHKWGKC</sequence>
<feature type="signal peptide" evidence="5">
    <location>
        <begin position="1"/>
        <end position="19"/>
    </location>
</feature>
<dbReference type="SUPFAM" id="SSF100895">
    <property type="entry name" value="Kazal-type serine protease inhibitors"/>
    <property type="match status" value="1"/>
</dbReference>
<dbReference type="PANTHER" id="PTHR21312">
    <property type="entry name" value="SERINE PROTEASE INHIBITOR"/>
    <property type="match status" value="1"/>
</dbReference>
<evidence type="ECO:0000313" key="7">
    <source>
        <dbReference type="EMBL" id="ANN87756.1"/>
    </source>
</evidence>
<dbReference type="PROSITE" id="PS51465">
    <property type="entry name" value="KAZAL_2"/>
    <property type="match status" value="1"/>
</dbReference>
<gene>
    <name evidence="7" type="primary">CCKP-7e</name>
</gene>
<protein>
    <submittedName>
        <fullName evidence="7">Proteinase inhibitor</fullName>
    </submittedName>
</protein>
<dbReference type="GO" id="GO:0005576">
    <property type="term" value="C:extracellular region"/>
    <property type="evidence" value="ECO:0007669"/>
    <property type="project" value="UniProtKB-SubCell"/>
</dbReference>
<keyword evidence="4" id="KW-1015">Disulfide bond</keyword>
<dbReference type="AlphaFoldDB" id="A0A1U9AKL0"/>
<dbReference type="FunFam" id="3.30.60.30:FF:000147">
    <property type="entry name" value="Proteinase inhibitor PSKP-1"/>
    <property type="match status" value="1"/>
</dbReference>
<name>A0A1U9AKL0_CRUCA</name>
<reference evidence="7" key="1">
    <citation type="journal article" date="2017" name="EuPA Open Proteomics">
        <title>Novel Kazal-type proteinase inhibitors from the skin secretion of the Splendid leaf frog, Cruziohyla calcarifer.</title>
        <authorList>
            <person name="Proano-Bolanos C."/>
            <person name="Li R."/>
            <person name="Zhou M."/>
            <person name="Wang L."/>
            <person name="Xi X."/>
            <person name="Tapia E.E."/>
            <person name="Coloma L.A."/>
            <person name="Chen T."/>
            <person name="Shaw C."/>
        </authorList>
    </citation>
    <scope>NUCLEOTIDE SEQUENCE</scope>
    <source>
        <tissue evidence="7">Skin secretion</tissue>
    </source>
</reference>
<keyword evidence="3" id="KW-0646">Protease inhibitor</keyword>
<evidence type="ECO:0000256" key="4">
    <source>
        <dbReference type="ARBA" id="ARBA00023157"/>
    </source>
</evidence>
<evidence type="ECO:0000259" key="6">
    <source>
        <dbReference type="PROSITE" id="PS51465"/>
    </source>
</evidence>
<dbReference type="Gene3D" id="3.30.60.30">
    <property type="match status" value="1"/>
</dbReference>
<dbReference type="InterPro" id="IPR036058">
    <property type="entry name" value="Kazal_dom_sf"/>
</dbReference>
<proteinExistence type="evidence at transcript level"/>
<evidence type="ECO:0000256" key="3">
    <source>
        <dbReference type="ARBA" id="ARBA00022690"/>
    </source>
</evidence>
<organism evidence="7">
    <name type="scientific">Cruziohyla calcarifer</name>
    <name type="common">Splendid leaf frog</name>
    <name type="synonym">Agalychnis calcarifer</name>
    <dbReference type="NCBI Taxonomy" id="318249"/>
    <lineage>
        <taxon>Eukaryota</taxon>
        <taxon>Metazoa</taxon>
        <taxon>Chordata</taxon>
        <taxon>Craniata</taxon>
        <taxon>Vertebrata</taxon>
        <taxon>Euteleostomi</taxon>
        <taxon>Amphibia</taxon>
        <taxon>Batrachia</taxon>
        <taxon>Anura</taxon>
        <taxon>Neobatrachia</taxon>
        <taxon>Hyloidea</taxon>
        <taxon>Hylidae</taxon>
        <taxon>Phyllomedusinae</taxon>
        <taxon>Cruziohyla</taxon>
    </lineage>
</organism>
<comment type="subcellular location">
    <subcellularLocation>
        <location evidence="1">Secreted</location>
    </subcellularLocation>
</comment>
<dbReference type="PANTHER" id="PTHR21312:SF28">
    <property type="entry name" value="OVOINHIBITOR-RELATED"/>
    <property type="match status" value="1"/>
</dbReference>
<evidence type="ECO:0000256" key="1">
    <source>
        <dbReference type="ARBA" id="ARBA00004613"/>
    </source>
</evidence>
<dbReference type="SMART" id="SM00280">
    <property type="entry name" value="KAZAL"/>
    <property type="match status" value="1"/>
</dbReference>
<evidence type="ECO:0000256" key="2">
    <source>
        <dbReference type="ARBA" id="ARBA00022525"/>
    </source>
</evidence>
<keyword evidence="5" id="KW-0732">Signal</keyword>
<dbReference type="PROSITE" id="PS00282">
    <property type="entry name" value="KAZAL_1"/>
    <property type="match status" value="1"/>
</dbReference>
<dbReference type="EMBL" id="KX065076">
    <property type="protein sequence ID" value="ANN87756.1"/>
    <property type="molecule type" value="mRNA"/>
</dbReference>
<accession>A0A1U9AKL0</accession>
<dbReference type="GO" id="GO:0030414">
    <property type="term" value="F:peptidase inhibitor activity"/>
    <property type="evidence" value="ECO:0007669"/>
    <property type="project" value="UniProtKB-KW"/>
</dbReference>
<feature type="domain" description="Kazal-like" evidence="6">
    <location>
        <begin position="34"/>
        <end position="92"/>
    </location>
</feature>
<feature type="chain" id="PRO_5012437139" evidence="5">
    <location>
        <begin position="20"/>
        <end position="92"/>
    </location>
</feature>
<dbReference type="InterPro" id="IPR002350">
    <property type="entry name" value="Kazal_dom"/>
</dbReference>
<dbReference type="Pfam" id="PF00050">
    <property type="entry name" value="Kazal_1"/>
    <property type="match status" value="1"/>
</dbReference>
<keyword evidence="2" id="KW-0964">Secreted</keyword>